<evidence type="ECO:0000313" key="2">
    <source>
        <dbReference type="Proteomes" id="UP000828251"/>
    </source>
</evidence>
<comment type="caution">
    <text evidence="1">The sequence shown here is derived from an EMBL/GenBank/DDBJ whole genome shotgun (WGS) entry which is preliminary data.</text>
</comment>
<name>A0A9D3ZPR1_9ROSI</name>
<keyword evidence="2" id="KW-1185">Reference proteome</keyword>
<dbReference type="OrthoDB" id="1937804at2759"/>
<evidence type="ECO:0000313" key="1">
    <source>
        <dbReference type="EMBL" id="KAH1055838.1"/>
    </source>
</evidence>
<organism evidence="1 2">
    <name type="scientific">Gossypium stocksii</name>
    <dbReference type="NCBI Taxonomy" id="47602"/>
    <lineage>
        <taxon>Eukaryota</taxon>
        <taxon>Viridiplantae</taxon>
        <taxon>Streptophyta</taxon>
        <taxon>Embryophyta</taxon>
        <taxon>Tracheophyta</taxon>
        <taxon>Spermatophyta</taxon>
        <taxon>Magnoliopsida</taxon>
        <taxon>eudicotyledons</taxon>
        <taxon>Gunneridae</taxon>
        <taxon>Pentapetalae</taxon>
        <taxon>rosids</taxon>
        <taxon>malvids</taxon>
        <taxon>Malvales</taxon>
        <taxon>Malvaceae</taxon>
        <taxon>Malvoideae</taxon>
        <taxon>Gossypium</taxon>
    </lineage>
</organism>
<dbReference type="AlphaFoldDB" id="A0A9D3ZPR1"/>
<reference evidence="1 2" key="1">
    <citation type="journal article" date="2021" name="Plant Biotechnol. J.">
        <title>Multi-omics assisted identification of the key and species-specific regulatory components of drought-tolerant mechanisms in Gossypium stocksii.</title>
        <authorList>
            <person name="Yu D."/>
            <person name="Ke L."/>
            <person name="Zhang D."/>
            <person name="Wu Y."/>
            <person name="Sun Y."/>
            <person name="Mei J."/>
            <person name="Sun J."/>
            <person name="Sun Y."/>
        </authorList>
    </citation>
    <scope>NUCLEOTIDE SEQUENCE [LARGE SCALE GENOMIC DNA]</scope>
    <source>
        <strain evidence="2">cv. E1</strain>
        <tissue evidence="1">Leaf</tissue>
    </source>
</reference>
<gene>
    <name evidence="1" type="ORF">J1N35_033903</name>
</gene>
<sequence>MKDLQLEGKVYANKALFCEKSNGFLNIAPKHTFHLLCGECTTIFEDVALQLGLLVDGLVITGSAVVPGKVDLYRALLGKVSDRFEDVSGHDTEQYVDRWLPTSVAIMDMVATIVSTSQSD</sequence>
<proteinExistence type="predicted"/>
<accession>A0A9D3ZPR1</accession>
<dbReference type="Proteomes" id="UP000828251">
    <property type="component" value="Unassembled WGS sequence"/>
</dbReference>
<dbReference type="EMBL" id="JAIQCV010000010">
    <property type="protein sequence ID" value="KAH1055838.1"/>
    <property type="molecule type" value="Genomic_DNA"/>
</dbReference>
<protein>
    <submittedName>
        <fullName evidence="1">Uncharacterized protein</fullName>
    </submittedName>
</protein>